<organism evidence="2 3">
    <name type="scientific">Gelidibacter sediminis</name>
    <dbReference type="NCBI Taxonomy" id="1608710"/>
    <lineage>
        <taxon>Bacteria</taxon>
        <taxon>Pseudomonadati</taxon>
        <taxon>Bacteroidota</taxon>
        <taxon>Flavobacteriia</taxon>
        <taxon>Flavobacteriales</taxon>
        <taxon>Flavobacteriaceae</taxon>
        <taxon>Gelidibacter</taxon>
    </lineage>
</organism>
<evidence type="ECO:0000313" key="2">
    <source>
        <dbReference type="EMBL" id="TDU40447.1"/>
    </source>
</evidence>
<dbReference type="AlphaFoldDB" id="A0A4R7PZI4"/>
<evidence type="ECO:0000256" key="1">
    <source>
        <dbReference type="SAM" id="MobiDB-lite"/>
    </source>
</evidence>
<dbReference type="OrthoDB" id="1454446at2"/>
<dbReference type="SUPFAM" id="SSF69047">
    <property type="entry name" value="Hypothetical protein YjbJ"/>
    <property type="match status" value="1"/>
</dbReference>
<dbReference type="EMBL" id="SOBW01000008">
    <property type="protein sequence ID" value="TDU40447.1"/>
    <property type="molecule type" value="Genomic_DNA"/>
</dbReference>
<sequence>MSLDKDNNKHRGYTEDSKLNNTDDSLEGRWSNIQADYRKKNPDITDEDLNFKSGEFDHMIASIARRTNRSTEDIKNEIRNWDM</sequence>
<dbReference type="Gene3D" id="1.10.1470.10">
    <property type="entry name" value="YjbJ"/>
    <property type="match status" value="1"/>
</dbReference>
<comment type="caution">
    <text evidence="2">The sequence shown here is derived from an EMBL/GenBank/DDBJ whole genome shotgun (WGS) entry which is preliminary data.</text>
</comment>
<name>A0A4R7PZI4_9FLAO</name>
<keyword evidence="3" id="KW-1185">Reference proteome</keyword>
<proteinExistence type="predicted"/>
<dbReference type="InterPro" id="IPR036629">
    <property type="entry name" value="YjbJ_sf"/>
</dbReference>
<protein>
    <recommendedName>
        <fullName evidence="4">General stress protein CsbD</fullName>
    </recommendedName>
</protein>
<feature type="region of interest" description="Disordered" evidence="1">
    <location>
        <begin position="1"/>
        <end position="29"/>
    </location>
</feature>
<feature type="compositionally biased region" description="Basic and acidic residues" evidence="1">
    <location>
        <begin position="1"/>
        <end position="18"/>
    </location>
</feature>
<accession>A0A4R7PZI4</accession>
<evidence type="ECO:0000313" key="3">
    <source>
        <dbReference type="Proteomes" id="UP000294689"/>
    </source>
</evidence>
<gene>
    <name evidence="2" type="ORF">BXY82_2496</name>
</gene>
<evidence type="ECO:0008006" key="4">
    <source>
        <dbReference type="Google" id="ProtNLM"/>
    </source>
</evidence>
<reference evidence="2 3" key="1">
    <citation type="submission" date="2019-03" db="EMBL/GenBank/DDBJ databases">
        <title>Genomic Encyclopedia of Archaeal and Bacterial Type Strains, Phase II (KMG-II): from individual species to whole genera.</title>
        <authorList>
            <person name="Goeker M."/>
        </authorList>
    </citation>
    <scope>NUCLEOTIDE SEQUENCE [LARGE SCALE GENOMIC DNA]</scope>
    <source>
        <strain evidence="2 3">DSM 28135</strain>
    </source>
</reference>
<dbReference type="Proteomes" id="UP000294689">
    <property type="component" value="Unassembled WGS sequence"/>
</dbReference>
<dbReference type="RefSeq" id="WP_133758460.1">
    <property type="nucleotide sequence ID" value="NZ_SOBW01000008.1"/>
</dbReference>